<name>A0A9W7A9T3_9STRA</name>
<dbReference type="Proteomes" id="UP001165122">
    <property type="component" value="Unassembled WGS sequence"/>
</dbReference>
<gene>
    <name evidence="2" type="ORF">TrLO_g8305</name>
</gene>
<dbReference type="OrthoDB" id="199766at2759"/>
<feature type="chain" id="PRO_5040899878" description="Glycosyltransferase 2-like domain-containing protein" evidence="1">
    <location>
        <begin position="18"/>
        <end position="693"/>
    </location>
</feature>
<comment type="caution">
    <text evidence="2">The sequence shown here is derived from an EMBL/GenBank/DDBJ whole genome shotgun (WGS) entry which is preliminary data.</text>
</comment>
<keyword evidence="1" id="KW-0732">Signal</keyword>
<evidence type="ECO:0008006" key="4">
    <source>
        <dbReference type="Google" id="ProtNLM"/>
    </source>
</evidence>
<proteinExistence type="predicted"/>
<evidence type="ECO:0000313" key="3">
    <source>
        <dbReference type="Proteomes" id="UP001165122"/>
    </source>
</evidence>
<evidence type="ECO:0000256" key="1">
    <source>
        <dbReference type="SAM" id="SignalP"/>
    </source>
</evidence>
<dbReference type="AlphaFoldDB" id="A0A9W7A9T3"/>
<dbReference type="EMBL" id="BRXW01000542">
    <property type="protein sequence ID" value="GMH64464.1"/>
    <property type="molecule type" value="Genomic_DNA"/>
</dbReference>
<protein>
    <recommendedName>
        <fullName evidence="4">Glycosyltransferase 2-like domain-containing protein</fullName>
    </recommendedName>
</protein>
<reference evidence="3" key="1">
    <citation type="journal article" date="2023" name="Commun. Biol.">
        <title>Genome analysis of Parmales, the sister group of diatoms, reveals the evolutionary specialization of diatoms from phago-mixotrophs to photoautotrophs.</title>
        <authorList>
            <person name="Ban H."/>
            <person name="Sato S."/>
            <person name="Yoshikawa S."/>
            <person name="Yamada K."/>
            <person name="Nakamura Y."/>
            <person name="Ichinomiya M."/>
            <person name="Sato N."/>
            <person name="Blanc-Mathieu R."/>
            <person name="Endo H."/>
            <person name="Kuwata A."/>
            <person name="Ogata H."/>
        </authorList>
    </citation>
    <scope>NUCLEOTIDE SEQUENCE [LARGE SCALE GENOMIC DNA]</scope>
    <source>
        <strain evidence="3">NIES 3700</strain>
    </source>
</reference>
<sequence length="693" mass="77332">MRALLFLILLNLAVVESKFSLKNVFKGFRKGKEEGEGEETIVEGSAEGGVGLVGRTGKPTGTASGPTLCMLMLARDEALNVENHLPLYGPDFFDCYVLAVDSKTSDDTVDNVRKVMGEDKPGYIFEFEYEGLGRARKKCLEHAWREFSWASHIMFVDPDWKPVGETLNKQDLDPDSTNYFFIVKDRNGKTSRSIDWLVVHEDGIKMKYNWHEQWVFPRGGEFGGAVVKNKILGWVFEERNDFDNWHEGEHISSFSYERYIFELGELERDWNETVEGGGEGGEDAGDAHRLLYYLGFAHLACLEAAINGRVGKGVVVDDEKKTYHLEKGVEYLTMRAGKEYIDWELKETDLMDGTGGGIPRWMYGVAPSVEMSQATLQYLGIIHWIYKKDAFAADKWYEKCMEFNEEYFRCFMNRSQLYADLAKYEDAWKWGLEAVERTERPLKAGRSSITHGHDRDCKLPMHMLKVGMELVSDERGDVLEIMRRVVAVAEEKAKGGLENCLGIGDIGDHEKEVLGLVKARIASGGMPAWRSVGGEGEGGGGGGGGGVNEVAGGWEGLGLSEESILAVERMKKKERKLLWELLGGKGKEGGGDGGGEEVGGFEMDFFTRIVVVKGGGEGGGGGGDECFGGRIGKIIQRESEVEVVKLYDLYVEEMEEGEEEVVRWRGFLSELNSELEVLIEGGHVKLTHHEEED</sequence>
<feature type="signal peptide" evidence="1">
    <location>
        <begin position="1"/>
        <end position="17"/>
    </location>
</feature>
<accession>A0A9W7A9T3</accession>
<evidence type="ECO:0000313" key="2">
    <source>
        <dbReference type="EMBL" id="GMH64464.1"/>
    </source>
</evidence>
<keyword evidence="3" id="KW-1185">Reference proteome</keyword>
<organism evidence="2 3">
    <name type="scientific">Triparma laevis f. longispina</name>
    <dbReference type="NCBI Taxonomy" id="1714387"/>
    <lineage>
        <taxon>Eukaryota</taxon>
        <taxon>Sar</taxon>
        <taxon>Stramenopiles</taxon>
        <taxon>Ochrophyta</taxon>
        <taxon>Bolidophyceae</taxon>
        <taxon>Parmales</taxon>
        <taxon>Triparmaceae</taxon>
        <taxon>Triparma</taxon>
    </lineage>
</organism>